<evidence type="ECO:0000313" key="3">
    <source>
        <dbReference type="Proteomes" id="UP000446786"/>
    </source>
</evidence>
<dbReference type="Proteomes" id="UP000446786">
    <property type="component" value="Unassembled WGS sequence"/>
</dbReference>
<dbReference type="RefSeq" id="WP_160780162.1">
    <property type="nucleotide sequence ID" value="NZ_BAAAZF010000001.1"/>
</dbReference>
<feature type="compositionally biased region" description="Acidic residues" evidence="1">
    <location>
        <begin position="61"/>
        <end position="72"/>
    </location>
</feature>
<comment type="caution">
    <text evidence="2">The sequence shown here is derived from an EMBL/GenBank/DDBJ whole genome shotgun (WGS) entry which is preliminary data.</text>
</comment>
<accession>A0A845ATD9</accession>
<evidence type="ECO:0000313" key="2">
    <source>
        <dbReference type="EMBL" id="MXP32864.1"/>
    </source>
</evidence>
<sequence>MRLTLAIIPALALAACGEADMTAEETQESVAAEQSEDMMSPDDMPKLDMPEEGDAAPTDTETPEPEQEVPAE</sequence>
<gene>
    <name evidence="2" type="ORF">GRI94_13620</name>
</gene>
<dbReference type="EMBL" id="WTYE01000001">
    <property type="protein sequence ID" value="MXP32864.1"/>
    <property type="molecule type" value="Genomic_DNA"/>
</dbReference>
<protein>
    <recommendedName>
        <fullName evidence="4">Lipoprotein</fullName>
    </recommendedName>
</protein>
<dbReference type="AlphaFoldDB" id="A0A845ATD9"/>
<feature type="region of interest" description="Disordered" evidence="1">
    <location>
        <begin position="20"/>
        <end position="72"/>
    </location>
</feature>
<proteinExistence type="predicted"/>
<evidence type="ECO:0000256" key="1">
    <source>
        <dbReference type="SAM" id="MobiDB-lite"/>
    </source>
</evidence>
<dbReference type="PROSITE" id="PS51257">
    <property type="entry name" value="PROKAR_LIPOPROTEIN"/>
    <property type="match status" value="1"/>
</dbReference>
<organism evidence="2 3">
    <name type="scientific">Parerythrobacter jejuensis</name>
    <dbReference type="NCBI Taxonomy" id="795812"/>
    <lineage>
        <taxon>Bacteria</taxon>
        <taxon>Pseudomonadati</taxon>
        <taxon>Pseudomonadota</taxon>
        <taxon>Alphaproteobacteria</taxon>
        <taxon>Sphingomonadales</taxon>
        <taxon>Erythrobacteraceae</taxon>
        <taxon>Parerythrobacter</taxon>
    </lineage>
</organism>
<reference evidence="2 3" key="1">
    <citation type="submission" date="2019-12" db="EMBL/GenBank/DDBJ databases">
        <title>Genomic-based taxomic classification of the family Erythrobacteraceae.</title>
        <authorList>
            <person name="Xu L."/>
        </authorList>
    </citation>
    <scope>NUCLEOTIDE SEQUENCE [LARGE SCALE GENOMIC DNA]</scope>
    <source>
        <strain evidence="2 3">JCM 16677</strain>
    </source>
</reference>
<keyword evidence="3" id="KW-1185">Reference proteome</keyword>
<name>A0A845ATD9_9SPHN</name>
<evidence type="ECO:0008006" key="4">
    <source>
        <dbReference type="Google" id="ProtNLM"/>
    </source>
</evidence>